<protein>
    <recommendedName>
        <fullName evidence="7">DUF3444 domain-containing protein</fullName>
    </recommendedName>
</protein>
<sequence>MLVYVECCSINAYKYNCYVFLQVLSLLRSVFTVCGILLVPVRLGFMEMFGRRNPRRSSCLSRHNPNSQFRPSVGRTNCQAIATGSSNQSSFHNDVEEKDKEKPRRSPQKRRLSNEEFKDRFGRLSRFRIPLACVSIINQLNRELDHTSEVETVEWLLKQAEPAVRAVLGKTGGEDGHKEQNNKEKTDVIAFNNSHRFHSCSKYELYSVWALSDNIDGMPRLYARIHRIIPEELEIEVALLEPLPTGHEEKQWVVDKNLPMVCGIFKEVNSKTIVKITAFSHKVTSKAPRSSLCNIFPHRGEIWALFKDWELNWTLHDLNSHTQYEIVEVVSDIPGCTIVVGLVRVEGFEAVFQRQVQEKSQQFSQKELLRFSHRVLASKSKGEEMDGVPSGLWMLESSAVHPELL</sequence>
<dbReference type="EMBL" id="JADFTS010000002">
    <property type="protein sequence ID" value="KAF9623012.1"/>
    <property type="molecule type" value="Genomic_DNA"/>
</dbReference>
<evidence type="ECO:0000313" key="6">
    <source>
        <dbReference type="Proteomes" id="UP000631114"/>
    </source>
</evidence>
<proteinExistence type="predicted"/>
<dbReference type="InterPro" id="IPR017887">
    <property type="entry name" value="TF_TCP_subgr"/>
</dbReference>
<gene>
    <name evidence="5" type="ORF">IFM89_035993</name>
</gene>
<feature type="region of interest" description="Disordered" evidence="1">
    <location>
        <begin position="83"/>
        <end position="113"/>
    </location>
</feature>
<accession>A0A835IVG3</accession>
<dbReference type="Pfam" id="PF11926">
    <property type="entry name" value="DUF3444"/>
    <property type="match status" value="1"/>
</dbReference>
<organism evidence="5 6">
    <name type="scientific">Coptis chinensis</name>
    <dbReference type="NCBI Taxonomy" id="261450"/>
    <lineage>
        <taxon>Eukaryota</taxon>
        <taxon>Viridiplantae</taxon>
        <taxon>Streptophyta</taxon>
        <taxon>Embryophyta</taxon>
        <taxon>Tracheophyta</taxon>
        <taxon>Spermatophyta</taxon>
        <taxon>Magnoliopsida</taxon>
        <taxon>Ranunculales</taxon>
        <taxon>Ranunculaceae</taxon>
        <taxon>Coptidoideae</taxon>
        <taxon>Coptis</taxon>
    </lineage>
</organism>
<evidence type="ECO:0000256" key="2">
    <source>
        <dbReference type="SAM" id="Phobius"/>
    </source>
</evidence>
<dbReference type="InterPro" id="IPR024593">
    <property type="entry name" value="DUF3444"/>
</dbReference>
<keyword evidence="2" id="KW-0472">Membrane</keyword>
<evidence type="ECO:0000259" key="4">
    <source>
        <dbReference type="Pfam" id="PF11926"/>
    </source>
</evidence>
<evidence type="ECO:0008006" key="7">
    <source>
        <dbReference type="Google" id="ProtNLM"/>
    </source>
</evidence>
<dbReference type="OrthoDB" id="10250354at2759"/>
<keyword evidence="2" id="KW-1133">Transmembrane helix</keyword>
<keyword evidence="6" id="KW-1185">Reference proteome</keyword>
<evidence type="ECO:0000256" key="1">
    <source>
        <dbReference type="SAM" id="MobiDB-lite"/>
    </source>
</evidence>
<reference evidence="5 6" key="1">
    <citation type="submission" date="2020-10" db="EMBL/GenBank/DDBJ databases">
        <title>The Coptis chinensis genome and diversification of protoberbering-type alkaloids.</title>
        <authorList>
            <person name="Wang B."/>
            <person name="Shu S."/>
            <person name="Song C."/>
            <person name="Liu Y."/>
        </authorList>
    </citation>
    <scope>NUCLEOTIDE SEQUENCE [LARGE SCALE GENOMIC DNA]</scope>
    <source>
        <strain evidence="5">HL-2020</strain>
        <tissue evidence="5">Leaf</tissue>
    </source>
</reference>
<dbReference type="PANTHER" id="PTHR45089">
    <property type="entry name" value="DNAJ HEAT SHOCK AMINO-TERMINAL DOMAIN PROTEIN-RELATED"/>
    <property type="match status" value="1"/>
</dbReference>
<dbReference type="Proteomes" id="UP000631114">
    <property type="component" value="Unassembled WGS sequence"/>
</dbReference>
<keyword evidence="2" id="KW-0812">Transmembrane</keyword>
<evidence type="ECO:0000259" key="3">
    <source>
        <dbReference type="Pfam" id="PF03634"/>
    </source>
</evidence>
<dbReference type="AlphaFoldDB" id="A0A835IVG3"/>
<comment type="caution">
    <text evidence="5">The sequence shown here is derived from an EMBL/GenBank/DDBJ whole genome shotgun (WGS) entry which is preliminary data.</text>
</comment>
<dbReference type="PANTHER" id="PTHR45089:SF59">
    <property type="entry name" value="DNAJ HEAT SHOCK N-TERMINAL DOMAIN-CONTAINING PROTEIN"/>
    <property type="match status" value="1"/>
</dbReference>
<evidence type="ECO:0000313" key="5">
    <source>
        <dbReference type="EMBL" id="KAF9623012.1"/>
    </source>
</evidence>
<feature type="domain" description="TCP" evidence="3">
    <location>
        <begin position="125"/>
        <end position="183"/>
    </location>
</feature>
<feature type="compositionally biased region" description="Polar residues" evidence="1">
    <location>
        <begin position="83"/>
        <end position="92"/>
    </location>
</feature>
<dbReference type="Pfam" id="PF03634">
    <property type="entry name" value="TCP"/>
    <property type="match status" value="1"/>
</dbReference>
<name>A0A835IVG3_9MAGN</name>
<feature type="compositionally biased region" description="Basic and acidic residues" evidence="1">
    <location>
        <begin position="93"/>
        <end position="104"/>
    </location>
</feature>
<feature type="domain" description="DUF3444" evidence="4">
    <location>
        <begin position="184"/>
        <end position="384"/>
    </location>
</feature>
<feature type="transmembrane region" description="Helical" evidence="2">
    <location>
        <begin position="20"/>
        <end position="45"/>
    </location>
</feature>